<feature type="compositionally biased region" description="Basic and acidic residues" evidence="3">
    <location>
        <begin position="2638"/>
        <end position="2649"/>
    </location>
</feature>
<feature type="compositionally biased region" description="Basic and acidic residues" evidence="3">
    <location>
        <begin position="378"/>
        <end position="513"/>
    </location>
</feature>
<feature type="compositionally biased region" description="Basic and acidic residues" evidence="3">
    <location>
        <begin position="2057"/>
        <end position="2084"/>
    </location>
</feature>
<feature type="domain" description="BAT2 N-terminal" evidence="4">
    <location>
        <begin position="1"/>
        <end position="172"/>
    </location>
</feature>
<feature type="compositionally biased region" description="Basic and acidic residues" evidence="3">
    <location>
        <begin position="2817"/>
        <end position="2848"/>
    </location>
</feature>
<feature type="compositionally biased region" description="Basic and acidic residues" evidence="3">
    <location>
        <begin position="1954"/>
        <end position="2049"/>
    </location>
</feature>
<feature type="compositionally biased region" description="Polar residues" evidence="3">
    <location>
        <begin position="32"/>
        <end position="45"/>
    </location>
</feature>
<feature type="compositionally biased region" description="Basic and acidic residues" evidence="3">
    <location>
        <begin position="168"/>
        <end position="180"/>
    </location>
</feature>
<accession>A0A6P7SVK3</accession>
<feature type="region of interest" description="Disordered" evidence="3">
    <location>
        <begin position="3559"/>
        <end position="3611"/>
    </location>
</feature>
<feature type="compositionally biased region" description="Polar residues" evidence="3">
    <location>
        <begin position="1431"/>
        <end position="1440"/>
    </location>
</feature>
<feature type="compositionally biased region" description="Pro residues" evidence="3">
    <location>
        <begin position="1591"/>
        <end position="1653"/>
    </location>
</feature>
<feature type="compositionally biased region" description="Low complexity" evidence="3">
    <location>
        <begin position="1654"/>
        <end position="1668"/>
    </location>
</feature>
<name>A0A6P7SVK3_9MOLL</name>
<feature type="compositionally biased region" description="Basic and acidic residues" evidence="3">
    <location>
        <begin position="340"/>
        <end position="364"/>
    </location>
</feature>
<feature type="compositionally biased region" description="Basic and acidic residues" evidence="3">
    <location>
        <begin position="3599"/>
        <end position="3611"/>
    </location>
</feature>
<evidence type="ECO:0000256" key="2">
    <source>
        <dbReference type="SAM" id="Coils"/>
    </source>
</evidence>
<dbReference type="Proteomes" id="UP000515154">
    <property type="component" value="Linkage group LG1"/>
</dbReference>
<feature type="compositionally biased region" description="Polar residues" evidence="3">
    <location>
        <begin position="205"/>
        <end position="231"/>
    </location>
</feature>
<feature type="compositionally biased region" description="Basic and acidic residues" evidence="3">
    <location>
        <begin position="1296"/>
        <end position="1375"/>
    </location>
</feature>
<feature type="compositionally biased region" description="Basic and acidic residues" evidence="3">
    <location>
        <begin position="2170"/>
        <end position="2187"/>
    </location>
</feature>
<organism evidence="5 6">
    <name type="scientific">Octopus sinensis</name>
    <name type="common">East Asian common octopus</name>
    <dbReference type="NCBI Taxonomy" id="2607531"/>
    <lineage>
        <taxon>Eukaryota</taxon>
        <taxon>Metazoa</taxon>
        <taxon>Spiralia</taxon>
        <taxon>Lophotrochozoa</taxon>
        <taxon>Mollusca</taxon>
        <taxon>Cephalopoda</taxon>
        <taxon>Coleoidea</taxon>
        <taxon>Octopodiformes</taxon>
        <taxon>Octopoda</taxon>
        <taxon>Incirrata</taxon>
        <taxon>Octopodidae</taxon>
        <taxon>Octopus</taxon>
    </lineage>
</organism>
<evidence type="ECO:0000256" key="3">
    <source>
        <dbReference type="SAM" id="MobiDB-lite"/>
    </source>
</evidence>
<feature type="region of interest" description="Disordered" evidence="3">
    <location>
        <begin position="2745"/>
        <end position="2878"/>
    </location>
</feature>
<dbReference type="InterPro" id="IPR033184">
    <property type="entry name" value="PRRC2"/>
</dbReference>
<keyword evidence="2" id="KW-0175">Coiled coil</keyword>
<feature type="compositionally biased region" description="Basic and acidic residues" evidence="3">
    <location>
        <begin position="1760"/>
        <end position="1800"/>
    </location>
</feature>
<feature type="compositionally biased region" description="Basic and acidic residues" evidence="3">
    <location>
        <begin position="2525"/>
        <end position="2543"/>
    </location>
</feature>
<feature type="compositionally biased region" description="Basic and acidic residues" evidence="3">
    <location>
        <begin position="2747"/>
        <end position="2758"/>
    </location>
</feature>
<feature type="compositionally biased region" description="Basic and acidic residues" evidence="3">
    <location>
        <begin position="752"/>
        <end position="872"/>
    </location>
</feature>
<dbReference type="InterPro" id="IPR009738">
    <property type="entry name" value="BAT2_N"/>
</dbReference>
<feature type="compositionally biased region" description="Polar residues" evidence="3">
    <location>
        <begin position="2462"/>
        <end position="2487"/>
    </location>
</feature>
<feature type="compositionally biased region" description="Gly residues" evidence="3">
    <location>
        <begin position="3587"/>
        <end position="3597"/>
    </location>
</feature>
<feature type="region of interest" description="Disordered" evidence="3">
    <location>
        <begin position="1"/>
        <end position="513"/>
    </location>
</feature>
<feature type="compositionally biased region" description="Basic and acidic residues" evidence="3">
    <location>
        <begin position="2198"/>
        <end position="2247"/>
    </location>
</feature>
<sequence length="3611" mass="411954">MSSLSGLGNKGEKGKGKFTSININNIYKGKSVETQKSTVTRQHGLQSLGKVGSVRRMPPPANLPSLKSENSGNDPSINLVPSGGSGWGTKEKDSSGTQQQSSQPQPATTVPSGQVINKQVNTSGATINSTGVKSWSSVTVGETSQSGILSHQSPLFHEEFPKLAPGGEEEKKEVKEEPGKDTQFGPGPNLRPQNIANWREGSTRGAIQSQQTPENQISSSQVPNVTSQINGPQMLGGTEVPPQPVPPRPGSSNQGPGPGVVPPLGPHMGLTNPPNQYRSMLPHYLYRGNFPQGPPPGPGTYPPNFPPVPRQPAPYYDGRFPRVPPPNVQAQRPANETDNENYKRPAIIKDRDLKEFDEILRNDPTDGGWAGAQGEIDYSEKLVFSDDEEGEKHERNEEKREKHREAREIRTEGGNLREAREHRDPRETRAENRDARHDPRETRGEPRDIRHDPREIRGEPRDIRHENREVRAEPRDIRRDMRGEPRDINLDHIRETRDGRGKPREIRFEARDMRENRDISGENRDIHIEPRDIRHEPREMRGVSRDIRMEARDCRLQSSREIRHEPRDPLLESPRELRHGMETPRAIRHENRDPCLDPSRDMRHESRDTHLDPTRDIRHEPRDARLEPTRNLRHEPRDIRLEPNRGIRLEPRDSRLDSNRDICHDMRDNRLDATRDIRLEGRDTRHEPARDIRLDGRDCRIETTRDSRMGSRDIRLEPRDRDIRGDSREIRDVRGETRDIRDTRGDAMNLQKPRDAIRELRDVREQRNDVRAEPRDMREQRDARGEPRDIREQRDARGEPRDMREQRDARVEPRDIREQRDARVEPRDIREQRDARTEPHDNREQRDVRAEPRDIREPRDVRNEPRDIREQRGVLGEARDIREQRDVRSEVRDIREQRDVRGETRDIREQRDVRGEARDLRGEPHDIRDVRVEPRDIRDQRDVRPETRDICETRDVRAEPRDMREPRDLRTEPRDIREPRDMRTELRDIREPRDARAESRDILEARDVRAEPRDSRESRDVRPESRDVREPRDVCAEPRDMREPRDVRVEPRDVRTEPRDLHEPRDVRAEPRDIRQPRDVRAEPRDIRQPRDVRAEPRDIRQPRDVRVEPRDIHEPRDVRAEPRDIREQRDVRTEPRDICESRDVRAEPRDIREPRDMRAEPRDIRQPRDVRAEPRDIRQPRDVRTEPRDLREQRDVRAEPRDIGRNEPRDIRETRELVRGEPRDIREPRDMRGETRDIREPRDMGRGETRDIRDARDVRPETREIRDQRDVRVESQDIREPREPRGDSQDVWETCDTRSETRDIREPREVILDSRDMRESRDIRVESRDARDLRDSRDLRTETHEDGKTTSEENDRDNHEKLKDEHSRPSHRESWGQAFPPQHYRSNQPRPPIPGIERGWNLQMAYEYMGQRPPYPAFRMGPPHPPGQRPQYTHPITTRRSGEADDEEIWRERRRQRSEEINFVVERTRQRREEEERKIEAERRATSSEKLKAPDDRMKKKDEKEREESDGRTSRTPSESSEKDARERAHRDSSKYPIGGPQAQFSKHYAKNIPPRFQKQVQEQMMRQQPSNQPQPSQIQPPQSPSSQQLPPPQSAPPPTLPLAHPQPPSLQPQPQLPQQPPSPQQQPPQQPQPPPPQPQQPPQQQQPPPQPQQQQQPPQHQGMRPGQGPPPPWALYELRQTWGAMPAPPTPAFIDPRFAPRPPMDMQALPVYPVRRRTDSHGSGTESHDSESRTPDMYERESRSWMERSYPLPPAPYEDIRRPPYFDPRMYSEFERRDYEYDRREDEKPVKNKEDERHLHVHPSPHPHPHAHSHLIDHESEKREEKPLPDSHWRREEKSQQEPHWRREDKNHVEPSHWHRDKNSVDSQWRREDKSPSEPSSHWRQDKNHSDPHWNQRLYSSTYRSFPDDKKKDYSCPPPIPLQQSQQNMPPRSVYTPLKRSASSMSSSSGASERKTDSPKEGPVNEKLEETRLKSSSKESLKESQKTQPKDLKVPETQPEKVDDVSEKENRPLSESTKTEKPQKVEIVEVPNEKEEKVKEEKKETRTTTKPPLKRMREDAFRNRFDKDRSHSVPNRGREFVRGRGRSRGRSRGFNNNRGRNDFRTYDRRLPTDHKGKYTTNKWQEKLNMESEHSEGEVEVELSKRRRGRDEESDVSVDETSGTTSESCSERTSEVRDVTHGKEEDNAVVAAGKGKALHDDNKKHIKDNRDEKVKTNTWKDKKDEKNKEKADRSDRNEQNKDEMKGYRGKNPAFIQRGEPSRRGRGGPLIRSRGSRFYSSPPSARGFGRYNAGGNGSGNNANVTRNEEQENNRNTSFISYGRSRRHERAPPPPRFARRGAFSERSRGNFERGGRGRGRGRGSSVAPATYNAKKPTLTKQNSSDFANEEWETASESSDVLDKNREAKNDSKDKDKKENVPVKKSFSNQRPGNDRQNRRGNSNDARKSQSMERGKNSVKEKSPNATKNGSAPTRSGGSSNTKNKTINANRKENIAAVYRVDSIVPNDPTAINNAFNNLTSKCKSQKKSDLSDVSKPLKSEKEKKDALANIDINNYAGVVVIDDQPEVTIDDPNFLYESNEGFQEVKTKKSLKSKQKALQEAEQRKQCEQKKELKVIAKKRGMKGVGKAGYSKLPPRLAKQREQRDREREKYSTLMPKIENWDNKLANNIPPPVSKTVTPPNEAGSKNSVNASAAVLPLGSTAFQTPAANQQTSSLPAATTVAVPPVNAWNKPINISITNAMHSSTDMSYDKGGDQHDSGIDVSDPPNSTASSTRSSPSTESKVKAELPEDKGNKEKNDTRVDKSQYEAPKPQRQPRTSRNEKVNAKTVNNERKDSEPKANKPENKEKSRSGTCVDRPEALQLPPSFKESFLRKGEDASELDFTFDETLAKLTETKKENNSITEPSKSVSISTGSSKSQNLELNTPTSPATEDLSLKIASVKNVWEKMPTVFEQSIKSNGPQSLLNVKNTTSSESSVAVAVPQQLSTTQQQQQQQQSTQGTYPSYTSDRDSSSSTSVAAAAAAASSTAATSTTVNAVAQSVSLDGVDHMEPVMGMEETSVNNTALAPSLPHHGPNLVSNSQQSMAMSLTVTSHLPSNVGDSKPSLVEQSNVCKVKPQQLQPQPQEVPGVANSNANLIPSLPIPSPPIQLLPNQLPPYQLNSSQLLTQEPRFSQQSYGYSLSQPQTQIGQASLTQPNVFLPTTLSQHDLYQTSQLTGYQPRNQPYGQTAGQQNTVMVSSATTSLMSTAVKPPTQDYGTLQKNLAPASLQYNQGLGGSSLQSPLIFPYPNQLFGTNPILGPTQTAQNASNSQILGSPLVQPRAAMQNVQAMQATSSFYQQPQQTLQQTGFFQAQQTSTGLQGALQQVAAAAAGAPAFFGNQPGLNLSLQAPTHSQPLGLAPQQASKASQYNPSQQLSPQNTPMKSPPHSLAASNMNSVQSPNAKLFSSQPNRQASQRYSNVQQQFGHKFNPQYVGQPVQPGVVRQMVVGNMIRPNNPHPRASYSSPIQRPPNVQMQQLTAVQSPPPVQQAPQLYSGQRSGRNFKAQQARERSEVLKHAQNFLNPQKKPTMKQVQSSDAKRDVISNPQCAAAGGGGSGGGGTAKDTKSEKANLDKK</sequence>
<dbReference type="PANTHER" id="PTHR14038">
    <property type="entry name" value="BAT2 HLA-B-ASSOCIATED TRANSCRIPT 2"/>
    <property type="match status" value="1"/>
</dbReference>
<feature type="region of interest" description="Disordered" evidence="3">
    <location>
        <begin position="3383"/>
        <end position="3431"/>
    </location>
</feature>
<evidence type="ECO:0000313" key="5">
    <source>
        <dbReference type="Proteomes" id="UP000515154"/>
    </source>
</evidence>
<feature type="compositionally biased region" description="Low complexity" evidence="3">
    <location>
        <begin position="2974"/>
        <end position="2997"/>
    </location>
</feature>
<feature type="compositionally biased region" description="Polar residues" evidence="3">
    <location>
        <begin position="65"/>
        <end position="76"/>
    </location>
</feature>
<feature type="region of interest" description="Disordered" evidence="3">
    <location>
        <begin position="1413"/>
        <end position="2492"/>
    </location>
</feature>
<proteinExistence type="predicted"/>
<feature type="region of interest" description="Disordered" evidence="3">
    <location>
        <begin position="2520"/>
        <end position="2543"/>
    </location>
</feature>
<feature type="compositionally biased region" description="Basic and acidic residues" evidence="3">
    <location>
        <begin position="1718"/>
        <end position="1748"/>
    </location>
</feature>
<feature type="region of interest" description="Disordered" evidence="3">
    <location>
        <begin position="557"/>
        <end position="639"/>
    </location>
</feature>
<reference evidence="6" key="1">
    <citation type="submission" date="2025-08" db="UniProtKB">
        <authorList>
            <consortium name="RefSeq"/>
        </authorList>
    </citation>
    <scope>IDENTIFICATION</scope>
</reference>
<feature type="compositionally biased region" description="Basic and acidic residues" evidence="3">
    <location>
        <begin position="1521"/>
        <end position="1535"/>
    </location>
</feature>
<feature type="compositionally biased region" description="Polar residues" evidence="3">
    <location>
        <begin position="114"/>
        <end position="153"/>
    </location>
</feature>
<feature type="compositionally biased region" description="Low complexity" evidence="3">
    <location>
        <begin position="95"/>
        <end position="112"/>
    </location>
</feature>
<dbReference type="Pfam" id="PF07001">
    <property type="entry name" value="BAT2_N"/>
    <property type="match status" value="1"/>
</dbReference>
<feature type="compositionally biased region" description="Low complexity" evidence="3">
    <location>
        <begin position="1559"/>
        <end position="1590"/>
    </location>
</feature>
<feature type="compositionally biased region" description="Basic and acidic residues" evidence="3">
    <location>
        <begin position="1467"/>
        <end position="1514"/>
    </location>
</feature>
<feature type="compositionally biased region" description="Basic and acidic residues" evidence="3">
    <location>
        <begin position="2399"/>
        <end position="2420"/>
    </location>
</feature>
<feature type="compositionally biased region" description="Pro residues" evidence="3">
    <location>
        <begin position="292"/>
        <end position="312"/>
    </location>
</feature>
<feature type="compositionally biased region" description="Basic and acidic residues" evidence="3">
    <location>
        <begin position="2101"/>
        <end position="2118"/>
    </location>
</feature>
<evidence type="ECO:0000256" key="1">
    <source>
        <dbReference type="ARBA" id="ARBA00022553"/>
    </source>
</evidence>
<feature type="compositionally biased region" description="Basic and acidic residues" evidence="3">
    <location>
        <begin position="1816"/>
        <end position="1896"/>
    </location>
</feature>
<protein>
    <submittedName>
        <fullName evidence="6">Protein PRRC2C isoform X2</fullName>
    </submittedName>
</protein>
<feature type="region of interest" description="Disordered" evidence="3">
    <location>
        <begin position="3513"/>
        <end position="3547"/>
    </location>
</feature>
<feature type="compositionally biased region" description="Low complexity" evidence="3">
    <location>
        <begin position="2904"/>
        <end position="2916"/>
    </location>
</feature>
<feature type="compositionally biased region" description="Polar residues" evidence="3">
    <location>
        <begin position="3398"/>
        <end position="3419"/>
    </location>
</feature>
<feature type="region of interest" description="Disordered" evidence="3">
    <location>
        <begin position="2662"/>
        <end position="2685"/>
    </location>
</feature>
<feature type="compositionally biased region" description="Low complexity" evidence="3">
    <location>
        <begin position="1943"/>
        <end position="1953"/>
    </location>
</feature>
<keyword evidence="5" id="KW-1185">Reference proteome</keyword>
<dbReference type="GO" id="GO:0030154">
    <property type="term" value="P:cell differentiation"/>
    <property type="evidence" value="ECO:0007669"/>
    <property type="project" value="TreeGrafter"/>
</dbReference>
<feature type="compositionally biased region" description="Basic and acidic residues" evidence="3">
    <location>
        <begin position="2125"/>
        <end position="2138"/>
    </location>
</feature>
<dbReference type="PANTHER" id="PTHR14038:SF0">
    <property type="entry name" value="LP18708P"/>
    <property type="match status" value="1"/>
</dbReference>
<feature type="coiled-coil region" evidence="2">
    <location>
        <begin position="2583"/>
        <end position="2610"/>
    </location>
</feature>
<feature type="compositionally biased region" description="Basic residues" evidence="3">
    <location>
        <begin position="1801"/>
        <end position="1815"/>
    </location>
</feature>
<feature type="region of interest" description="Disordered" evidence="3">
    <location>
        <begin position="2623"/>
        <end position="2649"/>
    </location>
</feature>
<keyword evidence="1" id="KW-0597">Phosphoprotein</keyword>
<feature type="compositionally biased region" description="Basic and acidic residues" evidence="3">
    <location>
        <begin position="727"/>
        <end position="745"/>
    </location>
</feature>
<dbReference type="RefSeq" id="XP_029642287.1">
    <property type="nucleotide sequence ID" value="XM_029786427.2"/>
</dbReference>
<feature type="compositionally biased region" description="Polar residues" evidence="3">
    <location>
        <begin position="2674"/>
        <end position="2685"/>
    </location>
</feature>
<evidence type="ECO:0000259" key="4">
    <source>
        <dbReference type="Pfam" id="PF07001"/>
    </source>
</evidence>
<evidence type="ECO:0000313" key="6">
    <source>
        <dbReference type="RefSeq" id="XP_029642287.1"/>
    </source>
</evidence>
<feature type="compositionally biased region" description="Low complexity" evidence="3">
    <location>
        <begin position="2764"/>
        <end position="2779"/>
    </location>
</feature>
<feature type="compositionally biased region" description="Basic and acidic residues" evidence="3">
    <location>
        <begin position="2780"/>
        <end position="2804"/>
    </location>
</feature>
<feature type="region of interest" description="Disordered" evidence="3">
    <location>
        <begin position="2893"/>
        <end position="2932"/>
    </location>
</feature>
<feature type="region of interest" description="Disordered" evidence="3">
    <location>
        <begin position="913"/>
        <end position="1399"/>
    </location>
</feature>
<feature type="compositionally biased region" description="Basic and acidic residues" evidence="3">
    <location>
        <begin position="2443"/>
        <end position="2461"/>
    </location>
</feature>
<feature type="compositionally biased region" description="Basic and acidic residues" evidence="3">
    <location>
        <begin position="913"/>
        <end position="1289"/>
    </location>
</feature>
<feature type="region of interest" description="Disordered" evidence="3">
    <location>
        <begin position="727"/>
        <end position="872"/>
    </location>
</feature>
<feature type="compositionally biased region" description="Basic and acidic residues" evidence="3">
    <location>
        <begin position="2341"/>
        <end position="2354"/>
    </location>
</feature>
<feature type="compositionally biased region" description="Polar residues" evidence="3">
    <location>
        <begin position="2917"/>
        <end position="2928"/>
    </location>
</feature>
<gene>
    <name evidence="6" type="primary">LOC115216924</name>
</gene>
<feature type="region of interest" description="Disordered" evidence="3">
    <location>
        <begin position="2974"/>
        <end position="3011"/>
    </location>
</feature>